<keyword evidence="2" id="KW-1133">Transmembrane helix</keyword>
<dbReference type="CDD" id="cd03794">
    <property type="entry name" value="GT4_WbuB-like"/>
    <property type="match status" value="1"/>
</dbReference>
<keyword evidence="2" id="KW-0472">Membrane</keyword>
<evidence type="ECO:0000313" key="5">
    <source>
        <dbReference type="Proteomes" id="UP000464954"/>
    </source>
</evidence>
<dbReference type="PANTHER" id="PTHR46401:SF2">
    <property type="entry name" value="GLYCOSYLTRANSFERASE WBBK-RELATED"/>
    <property type="match status" value="1"/>
</dbReference>
<gene>
    <name evidence="4" type="ORF">GT409_12780</name>
</gene>
<dbReference type="Proteomes" id="UP000464954">
    <property type="component" value="Chromosome"/>
</dbReference>
<reference evidence="4 5" key="1">
    <citation type="submission" date="2020-01" db="EMBL/GenBank/DDBJ databases">
        <title>Ponticoccus aerotolerans gen. nov., sp. nov., an anaerobic bacterium and proposal of Ponticoccusceae fam. nov., Ponticoccusles ord. nov. and Ponticoccuse classis nov. in the phylum Kiritimatiellaeota.</title>
        <authorList>
            <person name="Zhou L.Y."/>
            <person name="Du Z.J."/>
        </authorList>
    </citation>
    <scope>NUCLEOTIDE SEQUENCE [LARGE SCALE GENOMIC DNA]</scope>
    <source>
        <strain evidence="4 5">S-5007</strain>
    </source>
</reference>
<organism evidence="4 5">
    <name type="scientific">Tichowtungia aerotolerans</name>
    <dbReference type="NCBI Taxonomy" id="2697043"/>
    <lineage>
        <taxon>Bacteria</taxon>
        <taxon>Pseudomonadati</taxon>
        <taxon>Kiritimatiellota</taxon>
        <taxon>Tichowtungiia</taxon>
        <taxon>Tichowtungiales</taxon>
        <taxon>Tichowtungiaceae</taxon>
        <taxon>Tichowtungia</taxon>
    </lineage>
</organism>
<dbReference type="InterPro" id="IPR028098">
    <property type="entry name" value="Glyco_trans_4-like_N"/>
</dbReference>
<dbReference type="Pfam" id="PF13692">
    <property type="entry name" value="Glyco_trans_1_4"/>
    <property type="match status" value="1"/>
</dbReference>
<evidence type="ECO:0000259" key="3">
    <source>
        <dbReference type="Pfam" id="PF13579"/>
    </source>
</evidence>
<dbReference type="Gene3D" id="3.40.50.2000">
    <property type="entry name" value="Glycogen Phosphorylase B"/>
    <property type="match status" value="2"/>
</dbReference>
<keyword evidence="1 4" id="KW-0808">Transferase</keyword>
<dbReference type="EMBL" id="CP047593">
    <property type="protein sequence ID" value="QHI70278.1"/>
    <property type="molecule type" value="Genomic_DNA"/>
</dbReference>
<dbReference type="RefSeq" id="WP_160629455.1">
    <property type="nucleotide sequence ID" value="NZ_CP047593.1"/>
</dbReference>
<dbReference type="KEGG" id="taer:GT409_12780"/>
<dbReference type="GO" id="GO:0009103">
    <property type="term" value="P:lipopolysaccharide biosynthetic process"/>
    <property type="evidence" value="ECO:0007669"/>
    <property type="project" value="TreeGrafter"/>
</dbReference>
<sequence>MNKKSQRICIVRHGYYPSDPRVYKEVRALADAGYEVDVVCLRETREPLRETMENVRVYRMPHSHRRGSMGRYFFEYGLSMLLMSLVLSVLFLRRWYSVVQVNTLPDSLVFSTLLPRIFGARVLLDMHEPSPELLLTKHANQAPEHMLKLQIFIEKAAIRYANKVMTVNDTIRQRFIERGASASKLFVVRNVPADDFGKNVASAPPHDELVIMTHGTLQPRYGQSVILHALPLIRKEFDSVRLIIAGSGETLDELKELAEDLQCDDITEFTGLVSRDEIASLISQADIGIVPLLPGPFAELCQPNKLFEYIALKTAVIASRLPAIEESFDNQCIHFFDAGDAAGLAQAVIELGRNPSLRQSLSERAYAVYQDLRWSKANRDYVEIVKSMTGKRKNAEF</sequence>
<dbReference type="AlphaFoldDB" id="A0A6P1MDY0"/>
<evidence type="ECO:0000313" key="4">
    <source>
        <dbReference type="EMBL" id="QHI70278.1"/>
    </source>
</evidence>
<dbReference type="PANTHER" id="PTHR46401">
    <property type="entry name" value="GLYCOSYLTRANSFERASE WBBK-RELATED"/>
    <property type="match status" value="1"/>
</dbReference>
<keyword evidence="5" id="KW-1185">Reference proteome</keyword>
<keyword evidence="2" id="KW-0812">Transmembrane</keyword>
<name>A0A6P1MDY0_9BACT</name>
<feature type="transmembrane region" description="Helical" evidence="2">
    <location>
        <begin position="73"/>
        <end position="96"/>
    </location>
</feature>
<proteinExistence type="predicted"/>
<evidence type="ECO:0000256" key="1">
    <source>
        <dbReference type="ARBA" id="ARBA00022679"/>
    </source>
</evidence>
<protein>
    <submittedName>
        <fullName evidence="4">Glycosyltransferase</fullName>
    </submittedName>
</protein>
<feature type="domain" description="Glycosyltransferase subfamily 4-like N-terminal" evidence="3">
    <location>
        <begin position="21"/>
        <end position="190"/>
    </location>
</feature>
<accession>A0A6P1MDY0</accession>
<dbReference type="GO" id="GO:0016757">
    <property type="term" value="F:glycosyltransferase activity"/>
    <property type="evidence" value="ECO:0007669"/>
    <property type="project" value="TreeGrafter"/>
</dbReference>
<dbReference type="Pfam" id="PF13579">
    <property type="entry name" value="Glyco_trans_4_4"/>
    <property type="match status" value="1"/>
</dbReference>
<dbReference type="SUPFAM" id="SSF53756">
    <property type="entry name" value="UDP-Glycosyltransferase/glycogen phosphorylase"/>
    <property type="match status" value="1"/>
</dbReference>
<evidence type="ECO:0000256" key="2">
    <source>
        <dbReference type="SAM" id="Phobius"/>
    </source>
</evidence>